<protein>
    <submittedName>
        <fullName evidence="1">Uncharacterized protein</fullName>
    </submittedName>
</protein>
<proteinExistence type="predicted"/>
<name>A0AAD1VRQ2_PELCU</name>
<sequence>MADIIVKFQTQQDKSAVMAAARGKTPISFEESQLLLFSDIKRGTLNWRKSLQPSLLLLRSNNIQYSWGTPRLMTFTSQGTLYRARSRQELATHLRQLGLTSPHPEPTTSLPRLDPTTAREFIPRSFQHAKPAGNIT</sequence>
<reference evidence="1" key="1">
    <citation type="submission" date="2022-03" db="EMBL/GenBank/DDBJ databases">
        <authorList>
            <person name="Alioto T."/>
            <person name="Alioto T."/>
            <person name="Gomez Garrido J."/>
        </authorList>
    </citation>
    <scope>NUCLEOTIDE SEQUENCE</scope>
</reference>
<evidence type="ECO:0000313" key="2">
    <source>
        <dbReference type="Proteomes" id="UP001295444"/>
    </source>
</evidence>
<gene>
    <name evidence="1" type="ORF">PECUL_23A056984</name>
</gene>
<dbReference type="AlphaFoldDB" id="A0AAD1VRQ2"/>
<accession>A0AAD1VRQ2</accession>
<evidence type="ECO:0000313" key="1">
    <source>
        <dbReference type="EMBL" id="CAH2248213.1"/>
    </source>
</evidence>
<dbReference type="EMBL" id="OW240913">
    <property type="protein sequence ID" value="CAH2248213.1"/>
    <property type="molecule type" value="Genomic_DNA"/>
</dbReference>
<keyword evidence="2" id="KW-1185">Reference proteome</keyword>
<organism evidence="1 2">
    <name type="scientific">Pelobates cultripes</name>
    <name type="common">Western spadefoot toad</name>
    <dbReference type="NCBI Taxonomy" id="61616"/>
    <lineage>
        <taxon>Eukaryota</taxon>
        <taxon>Metazoa</taxon>
        <taxon>Chordata</taxon>
        <taxon>Craniata</taxon>
        <taxon>Vertebrata</taxon>
        <taxon>Euteleostomi</taxon>
        <taxon>Amphibia</taxon>
        <taxon>Batrachia</taxon>
        <taxon>Anura</taxon>
        <taxon>Pelobatoidea</taxon>
        <taxon>Pelobatidae</taxon>
        <taxon>Pelobates</taxon>
    </lineage>
</organism>
<dbReference type="Proteomes" id="UP001295444">
    <property type="component" value="Chromosome 02"/>
</dbReference>